<dbReference type="InterPro" id="IPR013320">
    <property type="entry name" value="ConA-like_dom_sf"/>
</dbReference>
<feature type="binding site" evidence="16">
    <location>
        <position position="2349"/>
    </location>
    <ligand>
        <name>Mg(2+)</name>
        <dbReference type="ChEBI" id="CHEBI:18420"/>
    </ligand>
</feature>
<feature type="compositionally biased region" description="Low complexity" evidence="19">
    <location>
        <begin position="952"/>
        <end position="965"/>
    </location>
</feature>
<feature type="compositionally biased region" description="Basic residues" evidence="19">
    <location>
        <begin position="2674"/>
        <end position="2687"/>
    </location>
</feature>
<keyword evidence="9 18" id="KW-1015">Disulfide bond</keyword>
<dbReference type="Gene3D" id="2.60.40.10">
    <property type="entry name" value="Immunoglobulins"/>
    <property type="match status" value="1"/>
</dbReference>
<feature type="domain" description="MAM" evidence="20">
    <location>
        <begin position="520"/>
        <end position="683"/>
    </location>
</feature>
<dbReference type="Pfam" id="PF13927">
    <property type="entry name" value="Ig_3"/>
    <property type="match status" value="1"/>
</dbReference>
<evidence type="ECO:0000259" key="21">
    <source>
        <dbReference type="PROSITE" id="PS50287"/>
    </source>
</evidence>
<dbReference type="InterPro" id="IPR013783">
    <property type="entry name" value="Ig-like_fold"/>
</dbReference>
<dbReference type="SUPFAM" id="SSF57850">
    <property type="entry name" value="RING/U-box"/>
    <property type="match status" value="1"/>
</dbReference>
<feature type="compositionally biased region" description="Basic and acidic residues" evidence="19">
    <location>
        <begin position="2558"/>
        <end position="2590"/>
    </location>
</feature>
<proteinExistence type="predicted"/>
<keyword evidence="10" id="KW-0675">Receptor</keyword>
<dbReference type="Pfam" id="PF23730">
    <property type="entry name" value="CILP_8th"/>
    <property type="match status" value="1"/>
</dbReference>
<evidence type="ECO:0000256" key="11">
    <source>
        <dbReference type="ARBA" id="ARBA00023180"/>
    </source>
</evidence>
<dbReference type="SUPFAM" id="SSF56436">
    <property type="entry name" value="C-type lectin-like"/>
    <property type="match status" value="1"/>
</dbReference>
<dbReference type="CDD" id="cd00037">
    <property type="entry name" value="CLECT"/>
    <property type="match status" value="1"/>
</dbReference>
<evidence type="ECO:0000259" key="22">
    <source>
        <dbReference type="PROSITE" id="PS50835"/>
    </source>
</evidence>
<sequence>MQQSVALSIVNLTWLREVRVHKLPCVFPILPCDFEEGTTCQWLQGVEDDFDWTLNSGETPSDFTGPSFDHTKGNESGHYIYTEASDPQQRGDVAHIISPYILPSLTDSCTVRFFYHMFGYHIGALRVLVQTLGGGSSQVVWEQQGQVGDRWVEVEVNLTSYRTTVFQVLIEGEIDSYQGDIAIDDISFSPGCERIEDGSVRLEDGSTPNEGRIEIFHNGAWGTVCNSGWAGQQSALVACRQRGYKQAVSSGTRYPALPATPIWLSDVVCSGEEDGLADCSRSAWGQTGACTHNMDVSVECSGFRPSCPTVHNECPNGQCVPRDRWCDFTDDCGDQTDEQQCGRCNFQHGLCDWIQPDQDDVDWIRHSGSTPTSNTGPTADHLGSTNSYYLYLEASDSGHRDKALLAYPHTFRPSSSCKVRFYYHMYGRDAGYLRVFLTTSQGSQKIYIEGEVGSSHIGDIGLDDISLSADCLLANDSCETNGGPVFPCGTGGCVPEESRCDFTWNCADGSDETNCDDVLGRCDFEADLCTWRQNQEDSADFTRARGADVIGQQLPVTDHTFDSFIGYYIYVINTLPGPTNTQRAKLESTIQLGQSGDCSLRFFYHFSGRSASNISVALNEPNTGLMQQVWVKAREETPVWTFANVMLSGPFTVFTVSLSVSIDLSLEGAVAIDDISFSPSCIQGDVPEVHTTATDRNEATTQEEASTLFTTTAFDLMTKSPASGGLATGPLVGIVVGSLMFLVLMIASAVYFVRSGNLSALAHGNSQRDEPESNDYDQTVQYTIGSSQINLTDIGAPNMDDQGYATLTETTHEYQSLQFQTPPRFICPISKSIMVEPVIASDGYTSIARETPASWEKKNSVPRGEPTQQSHPQDHRGPFPSLQDLPRSAAQSIGGGHVFFKLWRKATKRNRSHYYPSDGIHSWRIGKRTQWNMGAYKTAGLYPVPQISQDHPPGQVQRPGRGQPGSDARKTAARTRLPSTFARFLGPTKIRRTQSTGGQPAHQTWPGLPSACTQFFGPSKICHAVFSLSWGYGREDSSGRDFFSGPFSCGGRHLNEIVTTTIIPFTVNHCLVNMEPAQWSLGAHKTVGLYPVFILVSHKIIYLDKSSVLEEVNRTREGSGAQKTAVSLYPVSRAPESLPLRIPVNWWKSRLSKPWAPTRLPSTLTPFLGPTQDPPRPVNWRKSSPANLAGRQWTTVDLYPVSRAFQTLSPGQLQHPKRKRSPGCAQDYRRSLPSFSDLLRYVAGQLQHHGKGNTVSLKENRPSKTWASTRLPCTLTQFLGLFKPCRAVSFSIPRGKAAQGVPKTTDGLYSVSRVLRGLPPCRFLSPYSLREFLGSPKICDAWSTNPLKPWRATVVFYPVSRDFRFLSPSQFLPPQPGGKPTQQDFVSEKKNSVTRGKPTQQRRPQDYLCPPGYHESDGRCFFVSDVERNYDDADVDCQNRGGSLVVIDDQEDRDAALQDTSSIFPYWIRRDSELVDINIPPEELNCYICEAPVPPVVDGGWTTWASWSDCDVTCGGGIQSRTRECSNPQPSGGGAPCAGSETHSRPCSLWECPDCSRVCTVGTLNAACDACTCDDHVLNGHVTDTRNAPLEGCDVSFAETPWEVATTTDSTGSFILSGACAQGALILVRRAGFFDETEETIQVDGTTSTVRFRMRALEPPNIDENPVGKVRLVGQDVAFCCRAHGTPMPSSYEWFKDGRLLDQNIHQYNDTLTLYNVQISDTGTYKCRANSDAGAKYSTGASLVVHANGAPLCDSTPTSKPIDLPDDCVQPGNTTKYDIGACNWEKCVGDLGEDDKDCLDTKTFCYVYLRRLVTTTKVLPVKDGVEPYYTVRMQVRPPASHLNASETSTISLGNLANRPPIAEVDIPPYCFFTENGDPYTGTVQASVGFIDPRNPDDFGDIQSDLTTVDEEGTQQALRTFGMFSMDFEDDSGNPVVMGGKLSIHLDPEQVNINPDDADENGNLNTKIWALNPSSGNWELVGNLRVGTVMRRKKRQTQTFFIGEFEYRADWVYNIDVEEEEDIVCYVKVRVYKNENAAKNAIASEQEEHGAEVVAISIDKTPGSTLLTSSGDQPTGSLSRFNIDYAGSDGACLLTFCELTGQEFMASVHVSNGDNHYKVLDINDQPNVLSWPSDLRSSVKYHDNDTIEFGVFKPTTNNGPIYTFYDADQCRNAPIEDSHIAFYNTMYQAYRFPSYEFNSQRYLQQIDELSWYNTEDSEKKVCFIKVVVRLPWTARNVEIRTISEGGGDFPQNIGRVYGIREDQTQTDSGDSTFGFACVEFKCPGPIKKSISTMPGAPSADLPGSPQDSVRLTVVVKSPQCFYSAINSNIDLSNDVSSLTSEENPEGVAATLGFSPQEFKIGRYDITTMDLGGGKGIRGIWPRYYAEAHGSVFVVDASDRARFEEARTVLEDFLGDPRISGKPVLVLANKQDVEGAADENDVCSVLYLEQMVNKYRCPCKIELSSTAAGFGKKVDPNISTGFRWLLDQIGKDFSHLSSRIEKDLEEQKEKDEQERKERKERVARAREERRRKEEEEARREGRTIEKSDEEEDFEGNPFKPMERVRGDLAKRDQEKKERKLREAAEGQENEEKKKKKKKKKKAKDQDNEQLERLEGKERSEEDTTTSTSNNHSTSHSDASPQQSSRKEDEDEGIEITPSNSDLGQQKTEESREERKEKKKKKKRKMKKNNRVAPGDADEPEQNDTPFPSPRGARAILPPIGPPGERILSGRASRKPVLEPLTEPSNEGVAKWSLAEDLEEPTSVRPFRPNSDDADIIT</sequence>
<feature type="region of interest" description="Disordered" evidence="19">
    <location>
        <begin position="1370"/>
        <end position="1408"/>
    </location>
</feature>
<dbReference type="PANTHER" id="PTHR23282">
    <property type="entry name" value="APICAL ENDOSOMAL GLYCOPROTEIN PRECURSOR"/>
    <property type="match status" value="1"/>
</dbReference>
<comment type="caution">
    <text evidence="18">Lacks conserved residue(s) required for the propagation of feature annotation.</text>
</comment>
<dbReference type="PROSITE" id="PS50060">
    <property type="entry name" value="MAM_2"/>
    <property type="match status" value="3"/>
</dbReference>
<dbReference type="SUPFAM" id="SSF82895">
    <property type="entry name" value="TSP-1 type 1 repeat"/>
    <property type="match status" value="1"/>
</dbReference>
<gene>
    <name evidence="23" type="ORF">BRAFLDRAFT_125245</name>
</gene>
<dbReference type="InterPro" id="IPR036179">
    <property type="entry name" value="Ig-like_dom_sf"/>
</dbReference>
<dbReference type="SUPFAM" id="SSF48726">
    <property type="entry name" value="Immunoglobulin"/>
    <property type="match status" value="1"/>
</dbReference>
<dbReference type="Pfam" id="PF00629">
    <property type="entry name" value="MAM"/>
    <property type="match status" value="3"/>
</dbReference>
<evidence type="ECO:0000256" key="15">
    <source>
        <dbReference type="PIRSR" id="PIRSR606689-1"/>
    </source>
</evidence>
<dbReference type="SUPFAM" id="SSF52540">
    <property type="entry name" value="P-loop containing nucleoside triphosphate hydrolases"/>
    <property type="match status" value="1"/>
</dbReference>
<protein>
    <recommendedName>
        <fullName evidence="14">Soluble scavenger receptor cysteine-rich domain-containing protein SSC5D</fullName>
    </recommendedName>
</protein>
<dbReference type="Gene3D" id="3.40.50.300">
    <property type="entry name" value="P-loop containing nucleotide triphosphate hydrolases"/>
    <property type="match status" value="1"/>
</dbReference>
<keyword evidence="16" id="KW-0479">Metal-binding</keyword>
<dbReference type="InterPro" id="IPR006689">
    <property type="entry name" value="Small_GTPase_ARF/SAR"/>
</dbReference>
<evidence type="ECO:0000313" key="23">
    <source>
        <dbReference type="EMBL" id="EEN60290.1"/>
    </source>
</evidence>
<dbReference type="InParanoid" id="C3YH54"/>
<dbReference type="InterPro" id="IPR056258">
    <property type="entry name" value="CILP-1/2_C"/>
</dbReference>
<feature type="domain" description="SRCR" evidence="21">
    <location>
        <begin position="200"/>
        <end position="301"/>
    </location>
</feature>
<dbReference type="InterPro" id="IPR000998">
    <property type="entry name" value="MAM_dom"/>
</dbReference>
<dbReference type="InterPro" id="IPR003613">
    <property type="entry name" value="Ubox_domain"/>
</dbReference>
<dbReference type="Pfam" id="PF00530">
    <property type="entry name" value="SRCR"/>
    <property type="match status" value="1"/>
</dbReference>
<evidence type="ECO:0000256" key="1">
    <source>
        <dbReference type="ARBA" id="ARBA00022536"/>
    </source>
</evidence>
<comment type="subunit">
    <text evidence="13">Interacts with LGALS1 and laminin.</text>
</comment>
<feature type="compositionally biased region" description="Basic and acidic residues" evidence="19">
    <location>
        <begin position="2601"/>
        <end position="2619"/>
    </location>
</feature>
<dbReference type="Gene3D" id="2.60.120.200">
    <property type="match status" value="3"/>
</dbReference>
<dbReference type="PANTHER" id="PTHR23282:SF142">
    <property type="entry name" value="MAM DOMAIN-CONTAINING PROTEIN"/>
    <property type="match status" value="1"/>
</dbReference>
<dbReference type="SUPFAM" id="SSF49464">
    <property type="entry name" value="Carboxypeptidase regulatory domain-like"/>
    <property type="match status" value="1"/>
</dbReference>
<feature type="disulfide bond" evidence="18">
    <location>
        <begin position="269"/>
        <end position="279"/>
    </location>
</feature>
<dbReference type="SMART" id="SM00409">
    <property type="entry name" value="IG"/>
    <property type="match status" value="1"/>
</dbReference>
<dbReference type="Pfam" id="PF23708">
    <property type="entry name" value="CILP_5th"/>
    <property type="match status" value="1"/>
</dbReference>
<feature type="region of interest" description="Disordered" evidence="19">
    <location>
        <begin position="945"/>
        <end position="973"/>
    </location>
</feature>
<evidence type="ECO:0000256" key="5">
    <source>
        <dbReference type="ARBA" id="ARBA00022741"/>
    </source>
</evidence>
<dbReference type="InterPro" id="IPR056257">
    <property type="entry name" value="CILP-1/2_8th"/>
</dbReference>
<dbReference type="Pfam" id="PF13620">
    <property type="entry name" value="CarboxypepD_reg"/>
    <property type="match status" value="1"/>
</dbReference>
<dbReference type="GO" id="GO:0006508">
    <property type="term" value="P:proteolysis"/>
    <property type="evidence" value="ECO:0007669"/>
    <property type="project" value="UniProtKB-KW"/>
</dbReference>
<feature type="binding site" evidence="15">
    <location>
        <position position="2371"/>
    </location>
    <ligand>
        <name>GTP</name>
        <dbReference type="ChEBI" id="CHEBI:37565"/>
    </ligand>
</feature>
<organism>
    <name type="scientific">Branchiostoma floridae</name>
    <name type="common">Florida lancelet</name>
    <name type="synonym">Amphioxus</name>
    <dbReference type="NCBI Taxonomy" id="7739"/>
    <lineage>
        <taxon>Eukaryota</taxon>
        <taxon>Metazoa</taxon>
        <taxon>Chordata</taxon>
        <taxon>Cephalochordata</taxon>
        <taxon>Leptocardii</taxon>
        <taxon>Amphioxiformes</taxon>
        <taxon>Branchiostomatidae</taxon>
        <taxon>Branchiostoma</taxon>
    </lineage>
</organism>
<dbReference type="SMART" id="SM00192">
    <property type="entry name" value="LDLa"/>
    <property type="match status" value="2"/>
</dbReference>
<dbReference type="Pfam" id="PF04564">
    <property type="entry name" value="U-box"/>
    <property type="match status" value="1"/>
</dbReference>
<keyword evidence="5 15" id="KW-0547">Nucleotide-binding</keyword>
<dbReference type="InterPro" id="IPR027417">
    <property type="entry name" value="P-loop_NTPase"/>
</dbReference>
<dbReference type="SMART" id="SM00209">
    <property type="entry name" value="TSP1"/>
    <property type="match status" value="1"/>
</dbReference>
<dbReference type="InterPro" id="IPR008969">
    <property type="entry name" value="CarboxyPept-like_regulatory"/>
</dbReference>
<keyword evidence="16" id="KW-0460">Magnesium</keyword>
<feature type="disulfide bond" evidence="17">
    <location>
        <begin position="488"/>
        <end position="506"/>
    </location>
</feature>
<dbReference type="CDD" id="cd00112">
    <property type="entry name" value="LDLa"/>
    <property type="match status" value="2"/>
</dbReference>
<dbReference type="InterPro" id="IPR016187">
    <property type="entry name" value="CTDL_fold"/>
</dbReference>
<keyword evidence="1" id="KW-0245">EGF-like domain</keyword>
<feature type="binding site" evidence="15">
    <location>
        <begin position="2427"/>
        <end position="2430"/>
    </location>
    <ligand>
        <name>GTP</name>
        <dbReference type="ChEBI" id="CHEBI:37565"/>
    </ligand>
</feature>
<dbReference type="InterPro" id="IPR036383">
    <property type="entry name" value="TSP1_rpt_sf"/>
</dbReference>
<evidence type="ECO:0000256" key="12">
    <source>
        <dbReference type="ARBA" id="ARBA00058074"/>
    </source>
</evidence>
<dbReference type="GO" id="GO:0008236">
    <property type="term" value="F:serine-type peptidase activity"/>
    <property type="evidence" value="ECO:0007669"/>
    <property type="project" value="UniProtKB-KW"/>
</dbReference>
<dbReference type="InterPro" id="IPR056255">
    <property type="entry name" value="CILP-1/2_dom"/>
</dbReference>
<evidence type="ECO:0000256" key="3">
    <source>
        <dbReference type="ARBA" id="ARBA00022729"/>
    </source>
</evidence>
<dbReference type="InterPro" id="IPR000884">
    <property type="entry name" value="TSP1_rpt"/>
</dbReference>
<name>C3YH54_BRAFL</name>
<dbReference type="EMBL" id="GG666513">
    <property type="protein sequence ID" value="EEN60290.1"/>
    <property type="molecule type" value="Genomic_DNA"/>
</dbReference>
<dbReference type="Gene3D" id="3.10.250.10">
    <property type="entry name" value="SRCR-like domain"/>
    <property type="match status" value="1"/>
</dbReference>
<dbReference type="InterPro" id="IPR001190">
    <property type="entry name" value="SRCR"/>
</dbReference>
<evidence type="ECO:0000256" key="13">
    <source>
        <dbReference type="ARBA" id="ARBA00064153"/>
    </source>
</evidence>
<evidence type="ECO:0000256" key="2">
    <source>
        <dbReference type="ARBA" id="ARBA00022670"/>
    </source>
</evidence>
<dbReference type="eggNOG" id="KOG0074">
    <property type="taxonomic scope" value="Eukaryota"/>
</dbReference>
<keyword evidence="3" id="KW-0732">Signal</keyword>
<dbReference type="Pfam" id="PF00057">
    <property type="entry name" value="Ldl_recept_a"/>
    <property type="match status" value="1"/>
</dbReference>
<feature type="disulfide bond" evidence="17">
    <location>
        <begin position="326"/>
        <end position="341"/>
    </location>
</feature>
<feature type="compositionally biased region" description="Basic residues" evidence="19">
    <location>
        <begin position="2591"/>
        <end position="2600"/>
    </location>
</feature>
<evidence type="ECO:0000256" key="10">
    <source>
        <dbReference type="ARBA" id="ARBA00023170"/>
    </source>
</evidence>
<dbReference type="eggNOG" id="KOG1095">
    <property type="taxonomic scope" value="Eukaryota"/>
</dbReference>
<dbReference type="SMART" id="SM00177">
    <property type="entry name" value="ARF"/>
    <property type="match status" value="1"/>
</dbReference>
<dbReference type="PROSITE" id="PS50287">
    <property type="entry name" value="SRCR_2"/>
    <property type="match status" value="1"/>
</dbReference>
<dbReference type="InterPro" id="IPR036055">
    <property type="entry name" value="LDL_receptor-like_sf"/>
</dbReference>
<dbReference type="Pfam" id="PF23599">
    <property type="entry name" value="CILP_C"/>
    <property type="match status" value="1"/>
</dbReference>
<feature type="domain" description="Ig-like" evidence="22">
    <location>
        <begin position="1660"/>
        <end position="1744"/>
    </location>
</feature>
<dbReference type="InterPro" id="IPR003598">
    <property type="entry name" value="Ig_sub2"/>
</dbReference>
<keyword evidence="7" id="KW-0720">Serine protease</keyword>
<keyword evidence="11" id="KW-0325">Glycoprotein</keyword>
<dbReference type="PROSITE" id="PS50092">
    <property type="entry name" value="TSP1"/>
    <property type="match status" value="1"/>
</dbReference>
<dbReference type="Gene3D" id="3.10.100.10">
    <property type="entry name" value="Mannose-Binding Protein A, subunit A"/>
    <property type="match status" value="1"/>
</dbReference>
<evidence type="ECO:0000256" key="9">
    <source>
        <dbReference type="ARBA" id="ARBA00023157"/>
    </source>
</evidence>
<evidence type="ECO:0000256" key="8">
    <source>
        <dbReference type="ARBA" id="ARBA00023134"/>
    </source>
</evidence>
<dbReference type="GO" id="GO:0003924">
    <property type="term" value="F:GTPase activity"/>
    <property type="evidence" value="ECO:0007669"/>
    <property type="project" value="InterPro"/>
</dbReference>
<dbReference type="InterPro" id="IPR051560">
    <property type="entry name" value="MAM_domain-containing"/>
</dbReference>
<dbReference type="eggNOG" id="KOG0076">
    <property type="taxonomic scope" value="Eukaryota"/>
</dbReference>
<feature type="compositionally biased region" description="Low complexity" evidence="19">
    <location>
        <begin position="2622"/>
        <end position="2635"/>
    </location>
</feature>
<feature type="disulfide bond" evidence="18">
    <location>
        <begin position="239"/>
        <end position="300"/>
    </location>
</feature>
<dbReference type="PROSITE" id="PS01209">
    <property type="entry name" value="LDLRA_1"/>
    <property type="match status" value="1"/>
</dbReference>
<dbReference type="PROSITE" id="PS51417">
    <property type="entry name" value="ARF"/>
    <property type="match status" value="1"/>
</dbReference>
<dbReference type="Gene3D" id="2.20.100.10">
    <property type="entry name" value="Thrombospondin type-1 (TSP1) repeat"/>
    <property type="match status" value="1"/>
</dbReference>
<dbReference type="SMART" id="SM00202">
    <property type="entry name" value="SR"/>
    <property type="match status" value="1"/>
</dbReference>
<dbReference type="InterPro" id="IPR002172">
    <property type="entry name" value="LDrepeatLR_classA_rpt"/>
</dbReference>
<feature type="domain" description="MAM" evidence="20">
    <location>
        <begin position="30"/>
        <end position="194"/>
    </location>
</feature>
<dbReference type="CDD" id="cd06263">
    <property type="entry name" value="MAM"/>
    <property type="match status" value="3"/>
</dbReference>
<feature type="domain" description="MAM" evidence="20">
    <location>
        <begin position="342"/>
        <end position="437"/>
    </location>
</feature>
<evidence type="ECO:0000256" key="14">
    <source>
        <dbReference type="ARBA" id="ARBA00069168"/>
    </source>
</evidence>
<dbReference type="SMART" id="SM00178">
    <property type="entry name" value="SAR"/>
    <property type="match status" value="1"/>
</dbReference>
<evidence type="ECO:0000256" key="4">
    <source>
        <dbReference type="ARBA" id="ARBA00022737"/>
    </source>
</evidence>
<accession>C3YH54</accession>
<dbReference type="PRINTS" id="PR00328">
    <property type="entry name" value="SAR1GTPBP"/>
</dbReference>
<dbReference type="SMART" id="SM00137">
    <property type="entry name" value="MAM"/>
    <property type="match status" value="3"/>
</dbReference>
<feature type="compositionally biased region" description="Polar residues" evidence="19">
    <location>
        <begin position="2654"/>
        <end position="2663"/>
    </location>
</feature>
<evidence type="ECO:0000256" key="19">
    <source>
        <dbReference type="SAM" id="MobiDB-lite"/>
    </source>
</evidence>
<keyword evidence="6" id="KW-0378">Hydrolase</keyword>
<dbReference type="InterPro" id="IPR003599">
    <property type="entry name" value="Ig_sub"/>
</dbReference>
<evidence type="ECO:0000256" key="6">
    <source>
        <dbReference type="ARBA" id="ARBA00022801"/>
    </source>
</evidence>
<dbReference type="InterPro" id="IPR036772">
    <property type="entry name" value="SRCR-like_dom_sf"/>
</dbReference>
<feature type="compositionally biased region" description="Basic and acidic residues" evidence="19">
    <location>
        <begin position="2502"/>
        <end position="2544"/>
    </location>
</feature>
<feature type="compositionally biased region" description="Basic and acidic residues" evidence="19">
    <location>
        <begin position="2664"/>
        <end position="2673"/>
    </location>
</feature>
<comment type="function">
    <text evidence="12">Binds to extracellular matrix proteins. Binds to pathogen-associated molecular patterns (PAMPs) present on the cell walls of Gram-positive and Gram-negative bacteria and fungi, behaving as a pattern recognition receptor (PRR). Induces bacterial and fungal aggregation and subsequent inhibition of PAMP-induced cytokine release. Does not possess intrinsic bactericidal activity. May play a role in the innate defense and homeostasis of certain epithelial surfaces.</text>
</comment>
<feature type="disulfide bond" evidence="17">
    <location>
        <begin position="314"/>
        <end position="332"/>
    </location>
</feature>
<keyword evidence="8 15" id="KW-0342">GTP-binding</keyword>
<dbReference type="FunFam" id="3.10.250.10:FF:000007">
    <property type="entry name" value="Soluble scavenger receptor cysteine-rich domain-containing protein SSC5D"/>
    <property type="match status" value="1"/>
</dbReference>
<dbReference type="SMART" id="SM00408">
    <property type="entry name" value="IGc2"/>
    <property type="match status" value="1"/>
</dbReference>
<reference evidence="23" key="1">
    <citation type="journal article" date="2008" name="Nature">
        <title>The amphioxus genome and the evolution of the chordate karyotype.</title>
        <authorList>
            <consortium name="US DOE Joint Genome Institute (JGI-PGF)"/>
            <person name="Putnam N.H."/>
            <person name="Butts T."/>
            <person name="Ferrier D.E.K."/>
            <person name="Furlong R.F."/>
            <person name="Hellsten U."/>
            <person name="Kawashima T."/>
            <person name="Robinson-Rechavi M."/>
            <person name="Shoguchi E."/>
            <person name="Terry A."/>
            <person name="Yu J.-K."/>
            <person name="Benito-Gutierrez E.L."/>
            <person name="Dubchak I."/>
            <person name="Garcia-Fernandez J."/>
            <person name="Gibson-Brown J.J."/>
            <person name="Grigoriev I.V."/>
            <person name="Horton A.C."/>
            <person name="de Jong P.J."/>
            <person name="Jurka J."/>
            <person name="Kapitonov V.V."/>
            <person name="Kohara Y."/>
            <person name="Kuroki Y."/>
            <person name="Lindquist E."/>
            <person name="Lucas S."/>
            <person name="Osoegawa K."/>
            <person name="Pennacchio L.A."/>
            <person name="Salamov A.A."/>
            <person name="Satou Y."/>
            <person name="Sauka-Spengler T."/>
            <person name="Schmutz J."/>
            <person name="Shin-I T."/>
            <person name="Toyoda A."/>
            <person name="Bronner-Fraser M."/>
            <person name="Fujiyama A."/>
            <person name="Holland L.Z."/>
            <person name="Holland P.W.H."/>
            <person name="Satoh N."/>
            <person name="Rokhsar D.S."/>
        </authorList>
    </citation>
    <scope>NUCLEOTIDE SEQUENCE [LARGE SCALE GENOMIC DNA]</scope>
    <source>
        <strain evidence="23">S238N-H82</strain>
        <tissue evidence="23">Testes</tissue>
    </source>
</reference>
<dbReference type="FunFam" id="2.20.100.10:FF:000001">
    <property type="entry name" value="semaphorin-5A isoform X1"/>
    <property type="match status" value="1"/>
</dbReference>
<dbReference type="InterPro" id="IPR007110">
    <property type="entry name" value="Ig-like_dom"/>
</dbReference>
<dbReference type="SUPFAM" id="SSF56487">
    <property type="entry name" value="SRCR-like"/>
    <property type="match status" value="1"/>
</dbReference>
<feature type="region of interest" description="Disordered" evidence="19">
    <location>
        <begin position="2502"/>
        <end position="2775"/>
    </location>
</feature>
<dbReference type="Gene3D" id="3.30.40.10">
    <property type="entry name" value="Zinc/RING finger domain, C3HC4 (zinc finger)"/>
    <property type="match status" value="1"/>
</dbReference>
<evidence type="ECO:0000256" key="18">
    <source>
        <dbReference type="PROSITE-ProRule" id="PRU00196"/>
    </source>
</evidence>
<dbReference type="SUPFAM" id="SSF57424">
    <property type="entry name" value="LDL receptor-like module"/>
    <property type="match status" value="2"/>
</dbReference>
<feature type="disulfide bond" evidence="17">
    <location>
        <begin position="500"/>
        <end position="515"/>
    </location>
</feature>
<dbReference type="InterPro" id="IPR023415">
    <property type="entry name" value="LDLR_class-A_CS"/>
</dbReference>
<evidence type="ECO:0000256" key="7">
    <source>
        <dbReference type="ARBA" id="ARBA00022825"/>
    </source>
</evidence>
<dbReference type="InterPro" id="IPR013083">
    <property type="entry name" value="Znf_RING/FYVE/PHD"/>
</dbReference>
<dbReference type="GO" id="GO:0005525">
    <property type="term" value="F:GTP binding"/>
    <property type="evidence" value="ECO:0007669"/>
    <property type="project" value="UniProtKB-KW"/>
</dbReference>
<keyword evidence="2" id="KW-0645">Protease</keyword>
<dbReference type="GO" id="GO:0016020">
    <property type="term" value="C:membrane"/>
    <property type="evidence" value="ECO:0007669"/>
    <property type="project" value="InterPro"/>
</dbReference>
<dbReference type="PROSITE" id="PS50835">
    <property type="entry name" value="IG_LIKE"/>
    <property type="match status" value="1"/>
</dbReference>
<keyword evidence="4" id="KW-0677">Repeat</keyword>
<dbReference type="Pfam" id="PF00090">
    <property type="entry name" value="TSP_1"/>
    <property type="match status" value="1"/>
</dbReference>
<feature type="disulfide bond" evidence="17">
    <location>
        <begin position="307"/>
        <end position="319"/>
    </location>
</feature>
<evidence type="ECO:0000256" key="17">
    <source>
        <dbReference type="PROSITE-ProRule" id="PRU00124"/>
    </source>
</evidence>
<evidence type="ECO:0000259" key="20">
    <source>
        <dbReference type="PROSITE" id="PS50060"/>
    </source>
</evidence>
<feature type="region of interest" description="Disordered" evidence="19">
    <location>
        <begin position="851"/>
        <end position="888"/>
    </location>
</feature>
<evidence type="ECO:0000256" key="16">
    <source>
        <dbReference type="PIRSR" id="PIRSR606689-2"/>
    </source>
</evidence>
<dbReference type="Gene3D" id="4.10.400.10">
    <property type="entry name" value="Low-density Lipoprotein Receptor"/>
    <property type="match status" value="2"/>
</dbReference>
<dbReference type="GO" id="GO:0004842">
    <property type="term" value="F:ubiquitin-protein transferase activity"/>
    <property type="evidence" value="ECO:0007669"/>
    <property type="project" value="InterPro"/>
</dbReference>
<dbReference type="PROSITE" id="PS50068">
    <property type="entry name" value="LDLRA_2"/>
    <property type="match status" value="2"/>
</dbReference>
<feature type="compositionally biased region" description="Polar residues" evidence="19">
    <location>
        <begin position="1393"/>
        <end position="1402"/>
    </location>
</feature>
<dbReference type="SUPFAM" id="SSF49899">
    <property type="entry name" value="Concanavalin A-like lectins/glucanases"/>
    <property type="match status" value="3"/>
</dbReference>
<dbReference type="InterPro" id="IPR016186">
    <property type="entry name" value="C-type_lectin-like/link_sf"/>
</dbReference>
<dbReference type="PRINTS" id="PR00258">
    <property type="entry name" value="SPERACTRCPTR"/>
</dbReference>
<dbReference type="GO" id="GO:0046872">
    <property type="term" value="F:metal ion binding"/>
    <property type="evidence" value="ECO:0007669"/>
    <property type="project" value="UniProtKB-KW"/>
</dbReference>
<dbReference type="GO" id="GO:0016567">
    <property type="term" value="P:protein ubiquitination"/>
    <property type="evidence" value="ECO:0007669"/>
    <property type="project" value="InterPro"/>
</dbReference>